<organism evidence="1 2">
    <name type="scientific">Jatrophihabitans cynanchi</name>
    <dbReference type="NCBI Taxonomy" id="2944128"/>
    <lineage>
        <taxon>Bacteria</taxon>
        <taxon>Bacillati</taxon>
        <taxon>Actinomycetota</taxon>
        <taxon>Actinomycetes</taxon>
        <taxon>Jatrophihabitantales</taxon>
        <taxon>Jatrophihabitantaceae</taxon>
        <taxon>Jatrophihabitans</taxon>
    </lineage>
</organism>
<dbReference type="InterPro" id="IPR011009">
    <property type="entry name" value="Kinase-like_dom_sf"/>
</dbReference>
<sequence>MPSNSRAASPCDPAGDAAFRARVLAVHGPGARTWLDELAGIVDRWRRHWALGPPRPYPHSYHWVAAVDRADGTPCVLKLAPPGAREPVVEARWLTRVGGRGAVRLLDCAPGEGALLLERIEPGSSLAALVPEQDERACEVLAAVAAAIRRPADPADALPALADRVGELSTYRQVRGHDVLPAGMVAAAERTAVDLLRTAPADVLLHADLHHENVLWDRDRGWLAIDPHGLVGDPAYELATLLYNPLSLGPDAADLAQGRCAHLARASGIEQERIRAWGFVQAVLSAVWSLDEDPVPDANVLAVAARLRVR</sequence>
<dbReference type="EMBL" id="CP097463">
    <property type="protein sequence ID" value="WAX58155.1"/>
    <property type="molecule type" value="Genomic_DNA"/>
</dbReference>
<gene>
    <name evidence="1" type="ORF">M6B22_05145</name>
</gene>
<name>A0ABY7K2E0_9ACTN</name>
<dbReference type="InterPro" id="IPR006748">
    <property type="entry name" value="NH2Glyco/OHUrea_AB-resist_kin"/>
</dbReference>
<dbReference type="Proteomes" id="UP001164693">
    <property type="component" value="Chromosome"/>
</dbReference>
<protein>
    <submittedName>
        <fullName evidence="1">Aminoglycoside phosphotransferase family protein</fullName>
    </submittedName>
</protein>
<dbReference type="Pfam" id="PF04655">
    <property type="entry name" value="APH_6_hur"/>
    <property type="match status" value="1"/>
</dbReference>
<keyword evidence="2" id="KW-1185">Reference proteome</keyword>
<reference evidence="1" key="1">
    <citation type="submission" date="2022-05" db="EMBL/GenBank/DDBJ databases">
        <title>Jatrophihabitans sp. SB3-54 whole genome sequence.</title>
        <authorList>
            <person name="Suh M.K."/>
            <person name="Eom M.K."/>
            <person name="Kim J.S."/>
            <person name="Kim H.S."/>
            <person name="Do H.E."/>
            <person name="Shin Y.K."/>
            <person name="Lee J.-S."/>
        </authorList>
    </citation>
    <scope>NUCLEOTIDE SEQUENCE</scope>
    <source>
        <strain evidence="1">SB3-54</strain>
    </source>
</reference>
<dbReference type="RefSeq" id="WP_269444705.1">
    <property type="nucleotide sequence ID" value="NZ_CP097463.1"/>
</dbReference>
<dbReference type="SUPFAM" id="SSF56112">
    <property type="entry name" value="Protein kinase-like (PK-like)"/>
    <property type="match status" value="1"/>
</dbReference>
<accession>A0ABY7K2E0</accession>
<evidence type="ECO:0000313" key="1">
    <source>
        <dbReference type="EMBL" id="WAX58155.1"/>
    </source>
</evidence>
<dbReference type="Gene3D" id="1.10.510.10">
    <property type="entry name" value="Transferase(Phosphotransferase) domain 1"/>
    <property type="match status" value="1"/>
</dbReference>
<proteinExistence type="predicted"/>
<evidence type="ECO:0000313" key="2">
    <source>
        <dbReference type="Proteomes" id="UP001164693"/>
    </source>
</evidence>